<comment type="caution">
    <text evidence="2">The sequence shown here is derived from an EMBL/GenBank/DDBJ whole genome shotgun (WGS) entry which is preliminary data.</text>
</comment>
<name>A0A9D2UCN8_9CORY</name>
<dbReference type="AlphaFoldDB" id="A0A9D2UCN8"/>
<accession>A0A9D2UCN8</accession>
<protein>
    <submittedName>
        <fullName evidence="2">DUF3499 domain-containing protein</fullName>
    </submittedName>
</protein>
<organism evidence="2 3">
    <name type="scientific">Candidatus Corynebacterium intestinavium</name>
    <dbReference type="NCBI Taxonomy" id="2838531"/>
    <lineage>
        <taxon>Bacteria</taxon>
        <taxon>Bacillati</taxon>
        <taxon>Actinomycetota</taxon>
        <taxon>Actinomycetes</taxon>
        <taxon>Mycobacteriales</taxon>
        <taxon>Corynebacteriaceae</taxon>
        <taxon>Corynebacterium</taxon>
    </lineage>
</organism>
<feature type="region of interest" description="Disordered" evidence="1">
    <location>
        <begin position="120"/>
        <end position="140"/>
    </location>
</feature>
<feature type="region of interest" description="Disordered" evidence="1">
    <location>
        <begin position="156"/>
        <end position="205"/>
    </location>
</feature>
<reference evidence="2" key="1">
    <citation type="journal article" date="2021" name="PeerJ">
        <title>Extensive microbial diversity within the chicken gut microbiome revealed by metagenomics and culture.</title>
        <authorList>
            <person name="Gilroy R."/>
            <person name="Ravi A."/>
            <person name="Getino M."/>
            <person name="Pursley I."/>
            <person name="Horton D.L."/>
            <person name="Alikhan N.F."/>
            <person name="Baker D."/>
            <person name="Gharbi K."/>
            <person name="Hall N."/>
            <person name="Watson M."/>
            <person name="Adriaenssens E.M."/>
            <person name="Foster-Nyarko E."/>
            <person name="Jarju S."/>
            <person name="Secka A."/>
            <person name="Antonio M."/>
            <person name="Oren A."/>
            <person name="Chaudhuri R.R."/>
            <person name="La Ragione R."/>
            <person name="Hildebrand F."/>
            <person name="Pallen M.J."/>
        </authorList>
    </citation>
    <scope>NUCLEOTIDE SEQUENCE</scope>
    <source>
        <strain evidence="2">5925</strain>
    </source>
</reference>
<feature type="compositionally biased region" description="Basic and acidic residues" evidence="1">
    <location>
        <begin position="156"/>
        <end position="176"/>
    </location>
</feature>
<feature type="compositionally biased region" description="Low complexity" evidence="1">
    <location>
        <begin position="121"/>
        <end position="133"/>
    </location>
</feature>
<proteinExistence type="predicted"/>
<dbReference type="InterPro" id="IPR021888">
    <property type="entry name" value="DUF3499"/>
</dbReference>
<dbReference type="EMBL" id="DWUR01000124">
    <property type="protein sequence ID" value="HJD49952.1"/>
    <property type="molecule type" value="Genomic_DNA"/>
</dbReference>
<sequence>MPRGPRPRGSFLTLRMWLMDIETTRSAGVDRAARGKMYKLVNLAKMFRVTVHRNCSRPGCQRPAAATLEFNYADQIAIIGPLQPAGNPHRWDLCEEHVERTSVPQGWRLVRKTEDATLPPALGGASAVGAADGHAADDEADEEELLALAEAVQRAYEESGELPKDPGPRLVRREEIPLPTGHHPARGNLPSSRPRRHLRAVQEND</sequence>
<reference evidence="2" key="2">
    <citation type="submission" date="2021-04" db="EMBL/GenBank/DDBJ databases">
        <authorList>
            <person name="Gilroy R."/>
        </authorList>
    </citation>
    <scope>NUCLEOTIDE SEQUENCE</scope>
    <source>
        <strain evidence="2">5925</strain>
    </source>
</reference>
<dbReference type="Proteomes" id="UP000823907">
    <property type="component" value="Unassembled WGS sequence"/>
</dbReference>
<evidence type="ECO:0000313" key="3">
    <source>
        <dbReference type="Proteomes" id="UP000823907"/>
    </source>
</evidence>
<dbReference type="Pfam" id="PF12005">
    <property type="entry name" value="DUF3499"/>
    <property type="match status" value="1"/>
</dbReference>
<evidence type="ECO:0000256" key="1">
    <source>
        <dbReference type="SAM" id="MobiDB-lite"/>
    </source>
</evidence>
<evidence type="ECO:0000313" key="2">
    <source>
        <dbReference type="EMBL" id="HJD49952.1"/>
    </source>
</evidence>
<gene>
    <name evidence="2" type="ORF">H9907_07685</name>
</gene>